<feature type="binding site" evidence="2">
    <location>
        <begin position="210"/>
        <end position="212"/>
    </location>
    <ligand>
        <name>substrate</name>
    </ligand>
</feature>
<dbReference type="NCBIfam" id="TIGR00055">
    <property type="entry name" value="uppS"/>
    <property type="match status" value="1"/>
</dbReference>
<evidence type="ECO:0000313" key="4">
    <source>
        <dbReference type="Proteomes" id="UP000003195"/>
    </source>
</evidence>
<keyword evidence="4" id="KW-1185">Reference proteome</keyword>
<dbReference type="NCBIfam" id="NF011405">
    <property type="entry name" value="PRK14830.1"/>
    <property type="match status" value="1"/>
</dbReference>
<dbReference type="GO" id="GO:0016094">
    <property type="term" value="P:polyprenol biosynthetic process"/>
    <property type="evidence" value="ECO:0007669"/>
    <property type="project" value="TreeGrafter"/>
</dbReference>
<name>E2ZCG6_9FIRM</name>
<dbReference type="RefSeq" id="WP_006942509.1">
    <property type="nucleotide sequence ID" value="NZ_GL538208.1"/>
</dbReference>
<organism evidence="3 4">
    <name type="scientific">Megasphaera micronuciformis F0359</name>
    <dbReference type="NCBI Taxonomy" id="706434"/>
    <lineage>
        <taxon>Bacteria</taxon>
        <taxon>Bacillati</taxon>
        <taxon>Bacillota</taxon>
        <taxon>Negativicutes</taxon>
        <taxon>Veillonellales</taxon>
        <taxon>Veillonellaceae</taxon>
        <taxon>Megasphaera</taxon>
    </lineage>
</organism>
<feature type="binding site" evidence="2">
    <location>
        <position position="53"/>
    </location>
    <ligand>
        <name>substrate</name>
    </ligand>
</feature>
<feature type="binding site" evidence="2">
    <location>
        <position position="49"/>
    </location>
    <ligand>
        <name>substrate</name>
    </ligand>
</feature>
<dbReference type="InterPro" id="IPR001441">
    <property type="entry name" value="UPP_synth-like"/>
</dbReference>
<comment type="subunit">
    <text evidence="2">Homodimer.</text>
</comment>
<comment type="similarity">
    <text evidence="2">Belongs to the UPP synthase family.</text>
</comment>
<dbReference type="GO" id="GO:0008834">
    <property type="term" value="F:ditrans,polycis-undecaprenyl-diphosphate synthase [(2E,6E)-farnesyl-diphosphate specific] activity"/>
    <property type="evidence" value="ECO:0007669"/>
    <property type="project" value="TreeGrafter"/>
</dbReference>
<feature type="binding site" evidence="2">
    <location>
        <position position="223"/>
    </location>
    <ligand>
        <name>Mg(2+)</name>
        <dbReference type="ChEBI" id="CHEBI:18420"/>
    </ligand>
</feature>
<keyword evidence="2" id="KW-0479">Metal-binding</keyword>
<feature type="binding site" evidence="2">
    <location>
        <begin position="81"/>
        <end position="83"/>
    </location>
    <ligand>
        <name>substrate</name>
    </ligand>
</feature>
<reference evidence="3 4" key="1">
    <citation type="submission" date="2010-08" db="EMBL/GenBank/DDBJ databases">
        <authorList>
            <person name="Weinstock G."/>
            <person name="Sodergren E."/>
            <person name="Clifton S."/>
            <person name="Fulton L."/>
            <person name="Fulton B."/>
            <person name="Courtney L."/>
            <person name="Fronick C."/>
            <person name="Harrison M."/>
            <person name="Strong C."/>
            <person name="Farmer C."/>
            <person name="Delahaunty K."/>
            <person name="Markovic C."/>
            <person name="Hall O."/>
            <person name="Minx P."/>
            <person name="Tomlinson C."/>
            <person name="Mitreva M."/>
            <person name="Hou S."/>
            <person name="Chen J."/>
            <person name="Wollam A."/>
            <person name="Pepin K.H."/>
            <person name="Johnson M."/>
            <person name="Bhonagiri V."/>
            <person name="Zhang X."/>
            <person name="Suruliraj S."/>
            <person name="Warren W."/>
            <person name="Chinwalla A."/>
            <person name="Mardis E.R."/>
            <person name="Wilson R.K."/>
        </authorList>
    </citation>
    <scope>NUCLEOTIDE SEQUENCE [LARGE SCALE GENOMIC DNA]</scope>
    <source>
        <strain evidence="3 4">F0359</strain>
    </source>
</reference>
<comment type="function">
    <text evidence="2">Catalyzes the condensation of isopentenyl diphosphate (IPP) with allylic pyrophosphates generating different type of terpenoids.</text>
</comment>
<dbReference type="Proteomes" id="UP000003195">
    <property type="component" value="Unassembled WGS sequence"/>
</dbReference>
<evidence type="ECO:0000313" key="3">
    <source>
        <dbReference type="EMBL" id="EFQ04153.1"/>
    </source>
</evidence>
<dbReference type="EMBL" id="AECS01000037">
    <property type="protein sequence ID" value="EFQ04153.1"/>
    <property type="molecule type" value="Genomic_DNA"/>
</dbReference>
<feature type="binding site" evidence="2">
    <location>
        <position position="36"/>
    </location>
    <ligand>
        <name>Mg(2+)</name>
        <dbReference type="ChEBI" id="CHEBI:18420"/>
    </ligand>
</feature>
<dbReference type="CDD" id="cd00475">
    <property type="entry name" value="Cis_IPPS"/>
    <property type="match status" value="1"/>
</dbReference>
<keyword evidence="2" id="KW-0460">Magnesium</keyword>
<feature type="binding site" evidence="2">
    <location>
        <position position="85"/>
    </location>
    <ligand>
        <name>substrate</name>
    </ligand>
</feature>
<dbReference type="HOGENOM" id="CLU_038505_1_1_9"/>
<proteinExistence type="inferred from homology"/>
<gene>
    <name evidence="3" type="primary">uppS</name>
    <name evidence="3" type="ORF">HMPREF9429_01338</name>
</gene>
<dbReference type="InterPro" id="IPR036424">
    <property type="entry name" value="UPP_synth-like_sf"/>
</dbReference>
<dbReference type="PANTHER" id="PTHR10291:SF0">
    <property type="entry name" value="DEHYDRODOLICHYL DIPHOSPHATE SYNTHASE 2"/>
    <property type="match status" value="1"/>
</dbReference>
<accession>E2ZCG6</accession>
<feature type="binding site" evidence="2">
    <location>
        <position position="41"/>
    </location>
    <ligand>
        <name>substrate</name>
    </ligand>
</feature>
<dbReference type="OrthoDB" id="4191603at2"/>
<dbReference type="AlphaFoldDB" id="E2ZCG6"/>
<feature type="binding site" evidence="2">
    <location>
        <position position="87"/>
    </location>
    <ligand>
        <name>substrate</name>
    </ligand>
</feature>
<dbReference type="EC" id="2.5.1.-" evidence="2"/>
<keyword evidence="1 2" id="KW-0808">Transferase</keyword>
<dbReference type="STRING" id="706434.HMPREF9429_01338"/>
<dbReference type="SUPFAM" id="SSF64005">
    <property type="entry name" value="Undecaprenyl diphosphate synthase"/>
    <property type="match status" value="1"/>
</dbReference>
<dbReference type="eggNOG" id="COG0020">
    <property type="taxonomic scope" value="Bacteria"/>
</dbReference>
<dbReference type="HAMAP" id="MF_01139">
    <property type="entry name" value="ISPT"/>
    <property type="match status" value="1"/>
</dbReference>
<comment type="caution">
    <text evidence="3">The sequence shown here is derived from an EMBL/GenBank/DDBJ whole genome shotgun (WGS) entry which is preliminary data.</text>
</comment>
<dbReference type="Gene3D" id="3.40.1180.10">
    <property type="entry name" value="Decaprenyl diphosphate synthase-like"/>
    <property type="match status" value="1"/>
</dbReference>
<feature type="active site" description="Proton acceptor" evidence="2">
    <location>
        <position position="84"/>
    </location>
</feature>
<evidence type="ECO:0000256" key="1">
    <source>
        <dbReference type="ARBA" id="ARBA00022679"/>
    </source>
</evidence>
<protein>
    <recommendedName>
        <fullName evidence="2">Isoprenyl transferase</fullName>
        <ecNumber evidence="2">2.5.1.-</ecNumber>
    </recommendedName>
</protein>
<dbReference type="GO" id="GO:0000287">
    <property type="term" value="F:magnesium ion binding"/>
    <property type="evidence" value="ECO:0007669"/>
    <property type="project" value="UniProtKB-UniRule"/>
</dbReference>
<dbReference type="FunFam" id="3.40.1180.10:FF:000001">
    <property type="entry name" value="(2E,6E)-farnesyl-diphosphate-specific ditrans,polycis-undecaprenyl-diphosphate synthase"/>
    <property type="match status" value="1"/>
</dbReference>
<dbReference type="PANTHER" id="PTHR10291">
    <property type="entry name" value="DEHYDRODOLICHYL DIPHOSPHATE SYNTHASE FAMILY MEMBER"/>
    <property type="match status" value="1"/>
</dbReference>
<dbReference type="GO" id="GO:0005829">
    <property type="term" value="C:cytosol"/>
    <property type="evidence" value="ECO:0007669"/>
    <property type="project" value="TreeGrafter"/>
</dbReference>
<dbReference type="Pfam" id="PF01255">
    <property type="entry name" value="Prenyltransf"/>
    <property type="match status" value="1"/>
</dbReference>
<feature type="binding site" evidence="2">
    <location>
        <begin position="37"/>
        <end position="40"/>
    </location>
    <ligand>
        <name>substrate</name>
    </ligand>
</feature>
<evidence type="ECO:0000256" key="2">
    <source>
        <dbReference type="HAMAP-Rule" id="MF_01139"/>
    </source>
</evidence>
<dbReference type="GO" id="GO:0030145">
    <property type="term" value="F:manganese ion binding"/>
    <property type="evidence" value="ECO:0007669"/>
    <property type="project" value="TreeGrafter"/>
</dbReference>
<sequence>MLGNLFSKEKSNIEVQHDDLTLDMTRVPHHVAIIMDGNGRWAKRRGMPRRAGHKAGADTLKQIIVAADELGVKVLTVYAFSTENWKRPEEEVSYIMNLMLTYLKKNLADLDAKNVQLRFIGDRTRLSKDLQELFNTAETSMHKNSGLIVNVAVNYGGRGEIATAVKSIVKDVENKKIDASQISEELISTYLYTAPENEVDLLIRPGADLRISNYLLWQIAYAEFWYTDLCWPDFTKDTLIEAIKSYQGRDRRFGGLHEE</sequence>
<feature type="active site" evidence="2">
    <location>
        <position position="36"/>
    </location>
</feature>
<comment type="cofactor">
    <cofactor evidence="2">
        <name>Mg(2+)</name>
        <dbReference type="ChEBI" id="CHEBI:18420"/>
    </cofactor>
    <text evidence="2">Binds 2 magnesium ions per subunit.</text>
</comment>
<feature type="binding site" evidence="2">
    <location>
        <position position="204"/>
    </location>
    <ligand>
        <name>substrate</name>
    </ligand>
</feature>